<comment type="subcellular location">
    <subcellularLocation>
        <location evidence="1">Membrane</location>
        <topology evidence="1">Single-pass membrane protein</topology>
    </subcellularLocation>
</comment>
<dbReference type="GO" id="GO:0005524">
    <property type="term" value="F:ATP binding"/>
    <property type="evidence" value="ECO:0007669"/>
    <property type="project" value="UniProtKB-UniRule"/>
</dbReference>
<dbReference type="InterPro" id="IPR050122">
    <property type="entry name" value="RTK"/>
</dbReference>
<dbReference type="Gene3D" id="1.10.510.10">
    <property type="entry name" value="Transferase(Phosphotransferase) domain 1"/>
    <property type="match status" value="1"/>
</dbReference>
<evidence type="ECO:0000256" key="17">
    <source>
        <dbReference type="ARBA" id="ARBA00051243"/>
    </source>
</evidence>
<keyword evidence="9 19" id="KW-0067">ATP-binding</keyword>
<dbReference type="PIRSF" id="PIRSF000628">
    <property type="entry name" value="FGFR"/>
    <property type="match status" value="1"/>
</dbReference>
<feature type="disulfide bond" evidence="22">
    <location>
        <begin position="268"/>
        <end position="333"/>
    </location>
</feature>
<keyword evidence="29" id="KW-1185">Reference proteome</keyword>
<dbReference type="Gene3D" id="3.30.200.20">
    <property type="entry name" value="Phosphorylase Kinase, domain 1"/>
    <property type="match status" value="1"/>
</dbReference>
<dbReference type="PROSITE" id="PS00107">
    <property type="entry name" value="PROTEIN_KINASE_ATP"/>
    <property type="match status" value="1"/>
</dbReference>
<dbReference type="InterPro" id="IPR003598">
    <property type="entry name" value="Ig_sub2"/>
</dbReference>
<dbReference type="InterPro" id="IPR013783">
    <property type="entry name" value="Ig-like_fold"/>
</dbReference>
<keyword evidence="3 19" id="KW-0808">Transferase</keyword>
<keyword evidence="2" id="KW-0597">Phosphoprotein</keyword>
<evidence type="ECO:0000256" key="22">
    <source>
        <dbReference type="PIRSR" id="PIRSR000628-3"/>
    </source>
</evidence>
<dbReference type="InterPro" id="IPR008266">
    <property type="entry name" value="Tyr_kinase_AS"/>
</dbReference>
<dbReference type="SMART" id="SM00409">
    <property type="entry name" value="IG"/>
    <property type="match status" value="3"/>
</dbReference>
<dbReference type="SUPFAM" id="SSF56112">
    <property type="entry name" value="Protein kinase-like (PK-like)"/>
    <property type="match status" value="1"/>
</dbReference>
<feature type="domain" description="Ig-like" evidence="27">
    <location>
        <begin position="245"/>
        <end position="349"/>
    </location>
</feature>
<keyword evidence="15" id="KW-0325">Glycoprotein</keyword>
<feature type="binding site" evidence="21">
    <location>
        <position position="577"/>
    </location>
    <ligand>
        <name>ATP</name>
        <dbReference type="ChEBI" id="CHEBI:30616"/>
    </ligand>
</feature>
<evidence type="ECO:0000256" key="20">
    <source>
        <dbReference type="PIRSR" id="PIRSR000628-1"/>
    </source>
</evidence>
<dbReference type="Gene3D" id="2.60.40.10">
    <property type="entry name" value="Immunoglobulins"/>
    <property type="match status" value="3"/>
</dbReference>
<evidence type="ECO:0000256" key="2">
    <source>
        <dbReference type="ARBA" id="ARBA00022553"/>
    </source>
</evidence>
<feature type="binding site" evidence="21">
    <location>
        <position position="653"/>
    </location>
    <ligand>
        <name>ATP</name>
        <dbReference type="ChEBI" id="CHEBI:30616"/>
    </ligand>
</feature>
<proteinExistence type="inferred from homology"/>
<keyword evidence="13 22" id="KW-1015">Disulfide bond</keyword>
<evidence type="ECO:0000256" key="15">
    <source>
        <dbReference type="ARBA" id="ARBA00023180"/>
    </source>
</evidence>
<comment type="catalytic activity">
    <reaction evidence="17 19">
        <text>L-tyrosyl-[protein] + ATP = O-phospho-L-tyrosyl-[protein] + ADP + H(+)</text>
        <dbReference type="Rhea" id="RHEA:10596"/>
        <dbReference type="Rhea" id="RHEA-COMP:10136"/>
        <dbReference type="Rhea" id="RHEA-COMP:20101"/>
        <dbReference type="ChEBI" id="CHEBI:15378"/>
        <dbReference type="ChEBI" id="CHEBI:30616"/>
        <dbReference type="ChEBI" id="CHEBI:46858"/>
        <dbReference type="ChEBI" id="CHEBI:61978"/>
        <dbReference type="ChEBI" id="CHEBI:456216"/>
        <dbReference type="EC" id="2.7.10.1"/>
    </reaction>
</comment>
<accession>A0ABD3VNI8</accession>
<evidence type="ECO:0000256" key="11">
    <source>
        <dbReference type="ARBA" id="ARBA00023136"/>
    </source>
</evidence>
<dbReference type="Pfam" id="PF13927">
    <property type="entry name" value="Ig_3"/>
    <property type="match status" value="2"/>
</dbReference>
<dbReference type="SUPFAM" id="SSF48726">
    <property type="entry name" value="Immunoglobulin"/>
    <property type="match status" value="3"/>
</dbReference>
<evidence type="ECO:0000256" key="9">
    <source>
        <dbReference type="ARBA" id="ARBA00022840"/>
    </source>
</evidence>
<dbReference type="Pfam" id="PF07714">
    <property type="entry name" value="PK_Tyr_Ser-Thr"/>
    <property type="match status" value="1"/>
</dbReference>
<evidence type="ECO:0000313" key="28">
    <source>
        <dbReference type="EMBL" id="KAL3863165.1"/>
    </source>
</evidence>
<dbReference type="PANTHER" id="PTHR24416:SF550">
    <property type="entry name" value="FIBROBLAST GROWTH FACTOR RECEPTOR HOMOLOG 1-RELATED"/>
    <property type="match status" value="1"/>
</dbReference>
<evidence type="ECO:0000256" key="16">
    <source>
        <dbReference type="ARBA" id="ARBA00023319"/>
    </source>
</evidence>
<feature type="active site" description="Proton acceptor" evidence="20">
    <location>
        <position position="635"/>
    </location>
</feature>
<feature type="binding site" evidence="21">
    <location>
        <position position="639"/>
    </location>
    <ligand>
        <name>ATP</name>
        <dbReference type="ChEBI" id="CHEBI:30616"/>
    </ligand>
</feature>
<evidence type="ECO:0000256" key="13">
    <source>
        <dbReference type="ARBA" id="ARBA00023157"/>
    </source>
</evidence>
<dbReference type="FunFam" id="2.60.40.10:FF:000020">
    <property type="entry name" value="Fibroblast growth factor receptor"/>
    <property type="match status" value="1"/>
</dbReference>
<dbReference type="InterPro" id="IPR016248">
    <property type="entry name" value="FGF_rcpt_fam"/>
</dbReference>
<reference evidence="28 29" key="1">
    <citation type="submission" date="2024-11" db="EMBL/GenBank/DDBJ databases">
        <title>Chromosome-level genome assembly of the freshwater bivalve Anodonta woodiana.</title>
        <authorList>
            <person name="Chen X."/>
        </authorList>
    </citation>
    <scope>NUCLEOTIDE SEQUENCE [LARGE SCALE GENOMIC DNA]</scope>
    <source>
        <strain evidence="28">MN2024</strain>
        <tissue evidence="28">Gills</tissue>
    </source>
</reference>
<keyword evidence="5" id="KW-0732">Signal</keyword>
<evidence type="ECO:0000259" key="26">
    <source>
        <dbReference type="PROSITE" id="PS50011"/>
    </source>
</evidence>
<evidence type="ECO:0000256" key="5">
    <source>
        <dbReference type="ARBA" id="ARBA00022729"/>
    </source>
</evidence>
<evidence type="ECO:0000256" key="19">
    <source>
        <dbReference type="PIRNR" id="PIRNR000628"/>
    </source>
</evidence>
<keyword evidence="12 19" id="KW-0829">Tyrosine-protein kinase</keyword>
<feature type="region of interest" description="Disordered" evidence="24">
    <location>
        <begin position="800"/>
        <end position="820"/>
    </location>
</feature>
<evidence type="ECO:0000256" key="24">
    <source>
        <dbReference type="SAM" id="MobiDB-lite"/>
    </source>
</evidence>
<dbReference type="FunFam" id="2.60.40.10:FF:000032">
    <property type="entry name" value="palladin isoform X1"/>
    <property type="match status" value="1"/>
</dbReference>
<dbReference type="PROSITE" id="PS50835">
    <property type="entry name" value="IG_LIKE"/>
    <property type="match status" value="3"/>
</dbReference>
<dbReference type="Proteomes" id="UP001634394">
    <property type="component" value="Unassembled WGS sequence"/>
</dbReference>
<evidence type="ECO:0000256" key="8">
    <source>
        <dbReference type="ARBA" id="ARBA00022777"/>
    </source>
</evidence>
<evidence type="ECO:0000256" key="21">
    <source>
        <dbReference type="PIRSR" id="PIRSR000628-2"/>
    </source>
</evidence>
<dbReference type="AlphaFoldDB" id="A0ABD3VNI8"/>
<feature type="disulfide bond" evidence="22">
    <location>
        <begin position="173"/>
        <end position="223"/>
    </location>
</feature>
<dbReference type="FunFam" id="1.10.510.10:FF:000007">
    <property type="entry name" value="Fibroblast growth factor receptor"/>
    <property type="match status" value="1"/>
</dbReference>
<dbReference type="GO" id="GO:0016020">
    <property type="term" value="C:membrane"/>
    <property type="evidence" value="ECO:0007669"/>
    <property type="project" value="UniProtKB-SubCell"/>
</dbReference>
<keyword evidence="4 25" id="KW-0812">Transmembrane</keyword>
<dbReference type="InterPro" id="IPR007110">
    <property type="entry name" value="Ig-like_dom"/>
</dbReference>
<dbReference type="SMART" id="SM00408">
    <property type="entry name" value="IGc2"/>
    <property type="match status" value="3"/>
</dbReference>
<name>A0ABD3VNI8_SINWO</name>
<comment type="function">
    <text evidence="18">Receptor for basic fibroblast growth factor.</text>
</comment>
<evidence type="ECO:0000256" key="1">
    <source>
        <dbReference type="ARBA" id="ARBA00004167"/>
    </source>
</evidence>
<dbReference type="InterPro" id="IPR003599">
    <property type="entry name" value="Ig_sub"/>
</dbReference>
<comment type="caution">
    <text evidence="28">The sequence shown here is derived from an EMBL/GenBank/DDBJ whole genome shotgun (WGS) entry which is preliminary data.</text>
</comment>
<dbReference type="InterPro" id="IPR013098">
    <property type="entry name" value="Ig_I-set"/>
</dbReference>
<evidence type="ECO:0000313" key="29">
    <source>
        <dbReference type="Proteomes" id="UP001634394"/>
    </source>
</evidence>
<evidence type="ECO:0000259" key="27">
    <source>
        <dbReference type="PROSITE" id="PS50835"/>
    </source>
</evidence>
<dbReference type="EC" id="2.7.10.1" evidence="19"/>
<keyword evidence="10 25" id="KW-1133">Transmembrane helix</keyword>
<organism evidence="28 29">
    <name type="scientific">Sinanodonta woodiana</name>
    <name type="common">Chinese pond mussel</name>
    <name type="synonym">Anodonta woodiana</name>
    <dbReference type="NCBI Taxonomy" id="1069815"/>
    <lineage>
        <taxon>Eukaryota</taxon>
        <taxon>Metazoa</taxon>
        <taxon>Spiralia</taxon>
        <taxon>Lophotrochozoa</taxon>
        <taxon>Mollusca</taxon>
        <taxon>Bivalvia</taxon>
        <taxon>Autobranchia</taxon>
        <taxon>Heteroconchia</taxon>
        <taxon>Palaeoheterodonta</taxon>
        <taxon>Unionida</taxon>
        <taxon>Unionoidea</taxon>
        <taxon>Unionidae</taxon>
        <taxon>Unioninae</taxon>
        <taxon>Sinanodonta</taxon>
    </lineage>
</organism>
<dbReference type="InterPro" id="IPR011009">
    <property type="entry name" value="Kinase-like_dom_sf"/>
</dbReference>
<evidence type="ECO:0000256" key="7">
    <source>
        <dbReference type="ARBA" id="ARBA00022741"/>
    </source>
</evidence>
<dbReference type="FunFam" id="2.60.40.10:FF:000016">
    <property type="entry name" value="Fibroblast growth factor receptor"/>
    <property type="match status" value="1"/>
</dbReference>
<dbReference type="PANTHER" id="PTHR24416">
    <property type="entry name" value="TYROSINE-PROTEIN KINASE RECEPTOR"/>
    <property type="match status" value="1"/>
</dbReference>
<gene>
    <name evidence="28" type="ORF">ACJMK2_004934</name>
</gene>
<dbReference type="SMART" id="SM00219">
    <property type="entry name" value="TyrKc"/>
    <property type="match status" value="1"/>
</dbReference>
<feature type="binding site" evidence="21 23">
    <location>
        <position position="523"/>
    </location>
    <ligand>
        <name>ATP</name>
        <dbReference type="ChEBI" id="CHEBI:30616"/>
    </ligand>
</feature>
<dbReference type="InterPro" id="IPR001245">
    <property type="entry name" value="Ser-Thr/Tyr_kinase_cat_dom"/>
</dbReference>
<evidence type="ECO:0000256" key="18">
    <source>
        <dbReference type="ARBA" id="ARBA00056965"/>
    </source>
</evidence>
<keyword evidence="7 19" id="KW-0547">Nucleotide-binding</keyword>
<dbReference type="FunFam" id="3.30.200.20:FF:000593">
    <property type="entry name" value="Predicted protein"/>
    <property type="match status" value="1"/>
</dbReference>
<dbReference type="PRINTS" id="PR00109">
    <property type="entry name" value="TYRKINASE"/>
</dbReference>
<dbReference type="GO" id="GO:0004714">
    <property type="term" value="F:transmembrane receptor protein tyrosine kinase activity"/>
    <property type="evidence" value="ECO:0007669"/>
    <property type="project" value="UniProtKB-EC"/>
</dbReference>
<evidence type="ECO:0000256" key="3">
    <source>
        <dbReference type="ARBA" id="ARBA00022679"/>
    </source>
</evidence>
<evidence type="ECO:0000256" key="10">
    <source>
        <dbReference type="ARBA" id="ARBA00022989"/>
    </source>
</evidence>
<comment type="similarity">
    <text evidence="19">Belongs to the protein kinase superfamily. Tyr protein kinase family. Fibroblast growth factor receptor subfamily.</text>
</comment>
<evidence type="ECO:0000256" key="25">
    <source>
        <dbReference type="SAM" id="Phobius"/>
    </source>
</evidence>
<feature type="transmembrane region" description="Helical" evidence="25">
    <location>
        <begin position="387"/>
        <end position="409"/>
    </location>
</feature>
<keyword evidence="6" id="KW-0677">Repeat</keyword>
<sequence>MMEGDAKLQGKQFTWKFFTTLAVLTLYSVLVSARQAESKAPAFAQKPLKEQVHLVNTTVKLVCKVKGKPRPFLNWFKDGVLLEERENGRYTINRFSLVIQNIQKTDAGVFGCRAQNNNGDSWANATVRVVEEKPSDQYKEQLKRQEGPPIFTQNRDVSHYVARPATQDIQLDCEARGYPSPTITWYKDGVKSDCDEEDSNCEIEGFKFKINGLVLPDAGNYTCIVENRFGQISWSFTVDVLQRMPLAPMIEGPVNQTVTVGEDARFECKVLISDTTPQLQWLRHYMVNGSYINKDGEPYVKVLQQSGFNKNIVDPQVLVIHNVTHEEAGWYTCLVANTIGINYVSAWLTVINEGPDEHEANSTSEPVVGAIGQHHMTDGTRIPRDTLIIIGVTCVALFILVIVLVVFIIRFRRSRNMHYKYRDVKRVIVMQPNDLYYPNGYDAATQPLMIPQVRIDCVKRRRRLSSDLTMASEYELPLDTKWEFPRDRLILGKELGAGAFGVVRQGEAIGINNKSGSTTVAVKMLKEDATDREMTDLMMEMEMMKIVRGHKNIINLQGCCTQSGPLFVIVEFAPFGNLRDFLRSRRPCSDYEKPVLVTSLDKDVRPLTEKDLISFAYQVARGMDYLSSVMCIHRDLAARNVLVAEDYVLKIADFGLTRSLNSLDYYKKTGDGRLPVKWMAPEALFDRKYTSKSDVWSYGVLLWEIFTLGGNPYPSIPVEDLFEKLRQGYRMEKPPYASTEIYQIMHECWQQHPTNRPTFKDLVLSFDKILTAKASTGEEYLDLEPLEPALSASDSQYSSMSRSCGSSDSDVSSDLSSTIL</sequence>
<keyword evidence="14 19" id="KW-0675">Receptor</keyword>
<feature type="domain" description="Ig-like" evidence="27">
    <location>
        <begin position="148"/>
        <end position="239"/>
    </location>
</feature>
<dbReference type="InterPro" id="IPR020635">
    <property type="entry name" value="Tyr_kinase_cat_dom"/>
</dbReference>
<feature type="binding site" evidence="21">
    <location>
        <begin position="571"/>
        <end position="573"/>
    </location>
    <ligand>
        <name>ATP</name>
        <dbReference type="ChEBI" id="CHEBI:30616"/>
    </ligand>
</feature>
<keyword evidence="11 19" id="KW-0472">Membrane</keyword>
<dbReference type="Pfam" id="PF07679">
    <property type="entry name" value="I-set"/>
    <property type="match status" value="1"/>
</dbReference>
<evidence type="ECO:0000256" key="6">
    <source>
        <dbReference type="ARBA" id="ARBA00022737"/>
    </source>
</evidence>
<dbReference type="PROSITE" id="PS50011">
    <property type="entry name" value="PROTEIN_KINASE_DOM"/>
    <property type="match status" value="1"/>
</dbReference>
<dbReference type="InterPro" id="IPR017441">
    <property type="entry name" value="Protein_kinase_ATP_BS"/>
</dbReference>
<dbReference type="CDD" id="cd12087">
    <property type="entry name" value="TM_EGFR-like"/>
    <property type="match status" value="1"/>
</dbReference>
<protein>
    <recommendedName>
        <fullName evidence="19">Fibroblast growth factor receptor</fullName>
        <ecNumber evidence="19">2.7.10.1</ecNumber>
    </recommendedName>
</protein>
<keyword evidence="8 19" id="KW-0418">Kinase</keyword>
<feature type="domain" description="Ig-like" evidence="27">
    <location>
        <begin position="41"/>
        <end position="128"/>
    </location>
</feature>
<dbReference type="InterPro" id="IPR036179">
    <property type="entry name" value="Ig-like_dom_sf"/>
</dbReference>
<evidence type="ECO:0000256" key="4">
    <source>
        <dbReference type="ARBA" id="ARBA00022692"/>
    </source>
</evidence>
<evidence type="ECO:0000256" key="14">
    <source>
        <dbReference type="ARBA" id="ARBA00023170"/>
    </source>
</evidence>
<keyword evidence="16" id="KW-0393">Immunoglobulin domain</keyword>
<feature type="binding site" evidence="21">
    <location>
        <begin position="495"/>
        <end position="501"/>
    </location>
    <ligand>
        <name>ATP</name>
        <dbReference type="ChEBI" id="CHEBI:30616"/>
    </ligand>
</feature>
<dbReference type="EMBL" id="JBJQND010000010">
    <property type="protein sequence ID" value="KAL3863165.1"/>
    <property type="molecule type" value="Genomic_DNA"/>
</dbReference>
<evidence type="ECO:0000256" key="12">
    <source>
        <dbReference type="ARBA" id="ARBA00023137"/>
    </source>
</evidence>
<dbReference type="InterPro" id="IPR000719">
    <property type="entry name" value="Prot_kinase_dom"/>
</dbReference>
<feature type="disulfide bond" evidence="22">
    <location>
        <begin position="63"/>
        <end position="112"/>
    </location>
</feature>
<feature type="domain" description="Protein kinase" evidence="26">
    <location>
        <begin position="489"/>
        <end position="770"/>
    </location>
</feature>
<dbReference type="PROSITE" id="PS00109">
    <property type="entry name" value="PROTEIN_KINASE_TYR"/>
    <property type="match status" value="1"/>
</dbReference>
<evidence type="ECO:0000256" key="23">
    <source>
        <dbReference type="PROSITE-ProRule" id="PRU10141"/>
    </source>
</evidence>